<dbReference type="KEGG" id="pco:PHACADRAFT_254753"/>
<dbReference type="InParanoid" id="K5WD12"/>
<evidence type="ECO:0000313" key="1">
    <source>
        <dbReference type="EMBL" id="EKM57170.1"/>
    </source>
</evidence>
<dbReference type="RefSeq" id="XP_007394991.1">
    <property type="nucleotide sequence ID" value="XM_007394929.1"/>
</dbReference>
<reference evidence="1 2" key="1">
    <citation type="journal article" date="2012" name="BMC Genomics">
        <title>Comparative genomics of the white-rot fungi, Phanerochaete carnosa and P. chrysosporium, to elucidate the genetic basis of the distinct wood types they colonize.</title>
        <authorList>
            <person name="Suzuki H."/>
            <person name="MacDonald J."/>
            <person name="Syed K."/>
            <person name="Salamov A."/>
            <person name="Hori C."/>
            <person name="Aerts A."/>
            <person name="Henrissat B."/>
            <person name="Wiebenga A."/>
            <person name="vanKuyk P.A."/>
            <person name="Barry K."/>
            <person name="Lindquist E."/>
            <person name="LaButti K."/>
            <person name="Lapidus A."/>
            <person name="Lucas S."/>
            <person name="Coutinho P."/>
            <person name="Gong Y."/>
            <person name="Samejima M."/>
            <person name="Mahadevan R."/>
            <person name="Abou-Zaid M."/>
            <person name="de Vries R.P."/>
            <person name="Igarashi K."/>
            <person name="Yadav J.S."/>
            <person name="Grigoriev I.V."/>
            <person name="Master E.R."/>
        </authorList>
    </citation>
    <scope>NUCLEOTIDE SEQUENCE [LARGE SCALE GENOMIC DNA]</scope>
    <source>
        <strain evidence="1 2">HHB-10118-sp</strain>
    </source>
</reference>
<sequence length="113" mass="13344">MNCTPYTHILCRDGRISQIRSWFLTDPEHGCMPFDFDWAEFDTLASRCHELAEVRMYLGPDRTYVAEFADGMTQRLRHVHGTGKLNIWYEGMEDEDEVWHTWKFNTHVDGDDA</sequence>
<dbReference type="HOGENOM" id="CLU_2134395_0_0_1"/>
<accession>K5WD12</accession>
<protein>
    <submittedName>
        <fullName evidence="1">Uncharacterized protein</fullName>
    </submittedName>
</protein>
<dbReference type="Proteomes" id="UP000008370">
    <property type="component" value="Unassembled WGS sequence"/>
</dbReference>
<dbReference type="GeneID" id="18916140"/>
<keyword evidence="2" id="KW-1185">Reference proteome</keyword>
<organism evidence="1 2">
    <name type="scientific">Phanerochaete carnosa (strain HHB-10118-sp)</name>
    <name type="common">White-rot fungus</name>
    <name type="synonym">Peniophora carnosa</name>
    <dbReference type="NCBI Taxonomy" id="650164"/>
    <lineage>
        <taxon>Eukaryota</taxon>
        <taxon>Fungi</taxon>
        <taxon>Dikarya</taxon>
        <taxon>Basidiomycota</taxon>
        <taxon>Agaricomycotina</taxon>
        <taxon>Agaricomycetes</taxon>
        <taxon>Polyporales</taxon>
        <taxon>Phanerochaetaceae</taxon>
        <taxon>Phanerochaete</taxon>
    </lineage>
</organism>
<gene>
    <name evidence="1" type="ORF">PHACADRAFT_254753</name>
</gene>
<dbReference type="EMBL" id="JH930471">
    <property type="protein sequence ID" value="EKM57170.1"/>
    <property type="molecule type" value="Genomic_DNA"/>
</dbReference>
<dbReference type="AlphaFoldDB" id="K5WD12"/>
<proteinExistence type="predicted"/>
<name>K5WD12_PHACS</name>
<evidence type="ECO:0000313" key="2">
    <source>
        <dbReference type="Proteomes" id="UP000008370"/>
    </source>
</evidence>